<dbReference type="AlphaFoldDB" id="A0AAW1NRU7"/>
<dbReference type="EMBL" id="JALJOQ010000209">
    <property type="protein sequence ID" value="KAK9789374.1"/>
    <property type="molecule type" value="Genomic_DNA"/>
</dbReference>
<evidence type="ECO:0000313" key="2">
    <source>
        <dbReference type="Proteomes" id="UP001465755"/>
    </source>
</evidence>
<protein>
    <submittedName>
        <fullName evidence="1">Uncharacterized protein</fullName>
    </submittedName>
</protein>
<reference evidence="1 2" key="1">
    <citation type="journal article" date="2024" name="Nat. Commun.">
        <title>Phylogenomics reveals the evolutionary origins of lichenization in chlorophyte algae.</title>
        <authorList>
            <person name="Puginier C."/>
            <person name="Libourel C."/>
            <person name="Otte J."/>
            <person name="Skaloud P."/>
            <person name="Haon M."/>
            <person name="Grisel S."/>
            <person name="Petersen M."/>
            <person name="Berrin J.G."/>
            <person name="Delaux P.M."/>
            <person name="Dal Grande F."/>
            <person name="Keller J."/>
        </authorList>
    </citation>
    <scope>NUCLEOTIDE SEQUENCE [LARGE SCALE GENOMIC DNA]</scope>
    <source>
        <strain evidence="1 2">SAG 2036</strain>
    </source>
</reference>
<organism evidence="1 2">
    <name type="scientific">Symbiochloris irregularis</name>
    <dbReference type="NCBI Taxonomy" id="706552"/>
    <lineage>
        <taxon>Eukaryota</taxon>
        <taxon>Viridiplantae</taxon>
        <taxon>Chlorophyta</taxon>
        <taxon>core chlorophytes</taxon>
        <taxon>Trebouxiophyceae</taxon>
        <taxon>Trebouxiales</taxon>
        <taxon>Trebouxiaceae</taxon>
        <taxon>Symbiochloris</taxon>
    </lineage>
</organism>
<evidence type="ECO:0000313" key="1">
    <source>
        <dbReference type="EMBL" id="KAK9789374.1"/>
    </source>
</evidence>
<accession>A0AAW1NRU7</accession>
<comment type="caution">
    <text evidence="1">The sequence shown here is derived from an EMBL/GenBank/DDBJ whole genome shotgun (WGS) entry which is preliminary data.</text>
</comment>
<sequence length="291" mass="32863">MGTGAVPASPLFSRAGDQWDLAPDSLRAPFRSCGVSADSEYLIADFRPFVWNDSIWMSHTIEITDHPQRMALSTLDVANQALRLEQIFEKRLVGNLSGLSGQEKNWGFFLEKDRLMIQYSTLPCTQIFTYAPQHPRHAREGFKKCYRDSAHHIRDHAFLDIEGSVHNSCNPILWDKKGHGPNEYLVMVHNRYNTITPGYNHWLVRLNAQTFEITHISDGIVFGAALHHSEGNFANVIIVGSIHLVKGRNGLDLLVMGGEGDTYAIHERISMDTVAWLNFRHLNITTADAQQ</sequence>
<keyword evidence="2" id="KW-1185">Reference proteome</keyword>
<gene>
    <name evidence="1" type="ORF">WJX73_001190</name>
</gene>
<dbReference type="Proteomes" id="UP001465755">
    <property type="component" value="Unassembled WGS sequence"/>
</dbReference>
<name>A0AAW1NRU7_9CHLO</name>
<proteinExistence type="predicted"/>